<evidence type="ECO:0000256" key="2">
    <source>
        <dbReference type="ARBA" id="ARBA00011050"/>
    </source>
</evidence>
<dbReference type="InterPro" id="IPR001965">
    <property type="entry name" value="Znf_PHD"/>
</dbReference>
<dbReference type="SUPFAM" id="SSF46942">
    <property type="entry name" value="Elongation factor TFIIS domain 2"/>
    <property type="match status" value="1"/>
</dbReference>
<dbReference type="InterPro" id="IPR036575">
    <property type="entry name" value="TFIIS_cen_dom_sf"/>
</dbReference>
<dbReference type="GO" id="GO:0031440">
    <property type="term" value="P:regulation of mRNA 3'-end processing"/>
    <property type="evidence" value="ECO:0007669"/>
    <property type="project" value="TreeGrafter"/>
</dbReference>
<feature type="compositionally biased region" description="Basic and acidic residues" evidence="7">
    <location>
        <begin position="193"/>
        <end position="209"/>
    </location>
</feature>
<dbReference type="GO" id="GO:0001139">
    <property type="term" value="F:RNA polymerase II complex recruiting activity"/>
    <property type="evidence" value="ECO:0007669"/>
    <property type="project" value="TreeGrafter"/>
</dbReference>
<feature type="compositionally biased region" description="Pro residues" evidence="7">
    <location>
        <begin position="1000"/>
        <end position="1039"/>
    </location>
</feature>
<dbReference type="InterPro" id="IPR019787">
    <property type="entry name" value="Znf_PHD-finger"/>
</dbReference>
<dbReference type="GO" id="GO:0031564">
    <property type="term" value="P:transcription antitermination"/>
    <property type="evidence" value="ECO:0007669"/>
    <property type="project" value="TreeGrafter"/>
</dbReference>
<dbReference type="Proteomes" id="UP000027222">
    <property type="component" value="Unassembled WGS sequence"/>
</dbReference>
<dbReference type="Gene3D" id="2.60.120.650">
    <property type="entry name" value="Cupin"/>
    <property type="match status" value="1"/>
</dbReference>
<feature type="region of interest" description="Disordered" evidence="7">
    <location>
        <begin position="496"/>
        <end position="559"/>
    </location>
</feature>
<evidence type="ECO:0000256" key="1">
    <source>
        <dbReference type="ARBA" id="ARBA00002311"/>
    </source>
</evidence>
<feature type="compositionally biased region" description="Acidic residues" evidence="7">
    <location>
        <begin position="179"/>
        <end position="192"/>
    </location>
</feature>
<keyword evidence="10" id="KW-1185">Reference proteome</keyword>
<organism evidence="9 10">
    <name type="scientific">Galerina marginata (strain CBS 339.88)</name>
    <dbReference type="NCBI Taxonomy" id="685588"/>
    <lineage>
        <taxon>Eukaryota</taxon>
        <taxon>Fungi</taxon>
        <taxon>Dikarya</taxon>
        <taxon>Basidiomycota</taxon>
        <taxon>Agaricomycotina</taxon>
        <taxon>Agaricomycetes</taxon>
        <taxon>Agaricomycetidae</taxon>
        <taxon>Agaricales</taxon>
        <taxon>Agaricineae</taxon>
        <taxon>Strophariaceae</taxon>
        <taxon>Galerina</taxon>
    </lineage>
</organism>
<feature type="compositionally biased region" description="Basic and acidic residues" evidence="7">
    <location>
        <begin position="1101"/>
        <end position="1112"/>
    </location>
</feature>
<dbReference type="GO" id="GO:0000977">
    <property type="term" value="F:RNA polymerase II transcription regulatory region sequence-specific DNA binding"/>
    <property type="evidence" value="ECO:0007669"/>
    <property type="project" value="TreeGrafter"/>
</dbReference>
<evidence type="ECO:0000313" key="9">
    <source>
        <dbReference type="EMBL" id="KDR80731.1"/>
    </source>
</evidence>
<evidence type="ECO:0000256" key="7">
    <source>
        <dbReference type="SAM" id="MobiDB-lite"/>
    </source>
</evidence>
<dbReference type="AlphaFoldDB" id="A0A067TC43"/>
<feature type="compositionally biased region" description="Basic and acidic residues" evidence="7">
    <location>
        <begin position="1053"/>
        <end position="1067"/>
    </location>
</feature>
<accession>A0A067TC43</accession>
<dbReference type="PROSITE" id="PS01359">
    <property type="entry name" value="ZF_PHD_1"/>
    <property type="match status" value="1"/>
</dbReference>
<dbReference type="CDD" id="cd21538">
    <property type="entry name" value="SPOC_TFIIS"/>
    <property type="match status" value="1"/>
</dbReference>
<gene>
    <name evidence="9" type="ORF">GALMADRAFT_241158</name>
</gene>
<dbReference type="SUPFAM" id="SSF57903">
    <property type="entry name" value="FYVE/PHD zinc finger"/>
    <property type="match status" value="1"/>
</dbReference>
<feature type="compositionally biased region" description="Polar residues" evidence="7">
    <location>
        <begin position="892"/>
        <end position="907"/>
    </location>
</feature>
<keyword evidence="6" id="KW-0862">Zinc</keyword>
<dbReference type="GO" id="GO:0005634">
    <property type="term" value="C:nucleus"/>
    <property type="evidence" value="ECO:0007669"/>
    <property type="project" value="TreeGrafter"/>
</dbReference>
<evidence type="ECO:0000256" key="5">
    <source>
        <dbReference type="ARBA" id="ARBA00022771"/>
    </source>
</evidence>
<proteinExistence type="inferred from homology"/>
<protein>
    <recommendedName>
        <fullName evidence="3">Transcription factor BYE1</fullName>
    </recommendedName>
</protein>
<dbReference type="Gene3D" id="1.10.472.30">
    <property type="entry name" value="Transcription elongation factor S-II, central domain"/>
    <property type="match status" value="1"/>
</dbReference>
<feature type="region of interest" description="Disordered" evidence="7">
    <location>
        <begin position="983"/>
        <end position="1130"/>
    </location>
</feature>
<feature type="compositionally biased region" description="Low complexity" evidence="7">
    <location>
        <begin position="612"/>
        <end position="623"/>
    </location>
</feature>
<dbReference type="EMBL" id="KL142371">
    <property type="protein sequence ID" value="KDR80731.1"/>
    <property type="molecule type" value="Genomic_DNA"/>
</dbReference>
<comment type="similarity">
    <text evidence="2">Belongs to the BYE1 family.</text>
</comment>
<dbReference type="GO" id="GO:0006362">
    <property type="term" value="P:transcription elongation by RNA polymerase I"/>
    <property type="evidence" value="ECO:0007669"/>
    <property type="project" value="TreeGrafter"/>
</dbReference>
<reference evidence="10" key="1">
    <citation type="journal article" date="2014" name="Proc. Natl. Acad. Sci. U.S.A.">
        <title>Extensive sampling of basidiomycete genomes demonstrates inadequacy of the white-rot/brown-rot paradigm for wood decay fungi.</title>
        <authorList>
            <person name="Riley R."/>
            <person name="Salamov A.A."/>
            <person name="Brown D.W."/>
            <person name="Nagy L.G."/>
            <person name="Floudas D."/>
            <person name="Held B.W."/>
            <person name="Levasseur A."/>
            <person name="Lombard V."/>
            <person name="Morin E."/>
            <person name="Otillar R."/>
            <person name="Lindquist E.A."/>
            <person name="Sun H."/>
            <person name="LaButti K.M."/>
            <person name="Schmutz J."/>
            <person name="Jabbour D."/>
            <person name="Luo H."/>
            <person name="Baker S.E."/>
            <person name="Pisabarro A.G."/>
            <person name="Walton J.D."/>
            <person name="Blanchette R.A."/>
            <person name="Henrissat B."/>
            <person name="Martin F."/>
            <person name="Cullen D."/>
            <person name="Hibbett D.S."/>
            <person name="Grigoriev I.V."/>
        </authorList>
    </citation>
    <scope>NUCLEOTIDE SEQUENCE [LARGE SCALE GENOMIC DNA]</scope>
    <source>
        <strain evidence="10">CBS 339.88</strain>
    </source>
</reference>
<feature type="compositionally biased region" description="Low complexity" evidence="7">
    <location>
        <begin position="10"/>
        <end position="21"/>
    </location>
</feature>
<feature type="domain" description="TFIIS central" evidence="8">
    <location>
        <begin position="320"/>
        <end position="446"/>
    </location>
</feature>
<feature type="compositionally biased region" description="Low complexity" evidence="7">
    <location>
        <begin position="648"/>
        <end position="668"/>
    </location>
</feature>
<feature type="compositionally biased region" description="Polar residues" evidence="7">
    <location>
        <begin position="216"/>
        <end position="226"/>
    </location>
</feature>
<dbReference type="PROSITE" id="PS51321">
    <property type="entry name" value="TFIIS_CENTRAL"/>
    <property type="match status" value="1"/>
</dbReference>
<dbReference type="GO" id="GO:0006368">
    <property type="term" value="P:transcription elongation by RNA polymerase II"/>
    <property type="evidence" value="ECO:0007669"/>
    <property type="project" value="TreeGrafter"/>
</dbReference>
<dbReference type="GO" id="GO:0008270">
    <property type="term" value="F:zinc ion binding"/>
    <property type="evidence" value="ECO:0007669"/>
    <property type="project" value="UniProtKB-KW"/>
</dbReference>
<feature type="region of interest" description="Disordered" evidence="7">
    <location>
        <begin position="638"/>
        <end position="677"/>
    </location>
</feature>
<dbReference type="Pfam" id="PF07500">
    <property type="entry name" value="TFIIS_M"/>
    <property type="match status" value="1"/>
</dbReference>
<evidence type="ECO:0000256" key="6">
    <source>
        <dbReference type="ARBA" id="ARBA00022833"/>
    </source>
</evidence>
<evidence type="ECO:0000259" key="8">
    <source>
        <dbReference type="PROSITE" id="PS51321"/>
    </source>
</evidence>
<dbReference type="InterPro" id="IPR011011">
    <property type="entry name" value="Znf_FYVE_PHD"/>
</dbReference>
<dbReference type="PANTHER" id="PTHR11477">
    <property type="entry name" value="TRANSCRIPTION FACTOR S-II ZINC FINGER DOMAIN-CONTAINING PROTEIN"/>
    <property type="match status" value="1"/>
</dbReference>
<dbReference type="PANTHER" id="PTHR11477:SF11">
    <property type="entry name" value="TRANSCRIPTION FACTOR BYE1"/>
    <property type="match status" value="1"/>
</dbReference>
<sequence>MSMRSRTRSAGVVGKGAPAAVISQVKPKARSQKHLQPGDMDVDSDDGKENANLKISAKLSTISTNNKKGKITKDKTRDSLRPVDCTCSKGDDGSPMIHCAECKIWYHFTCMDITEPEAEEISVYICPTCTASTRRRSAMTWEGEHAVEECTEDETTVISRRKAALKTRKRTPETKYVVEESEESESSEDEYVEDNKETVVRNKAPEKHHNLPQPPSSESDTDSANNTRKRRLIRKISVSPSPSAHGPSNLKRKATNASHSSPAHKRKRSADDQTTADDPARKYCLGKLEELFRDVFLRYPHVRLPVVNDQGHDMDLDESMKNDKTKTLQKKLDDLSEEEKAVVIGEAHQFAKELESSVFEIYSEPDKAGNPHASGKYKERFRMLQFNLSKVDRVIIHQRITSGNISAKEISLMSSTDLADEETKQSIMLAEQEALEHSILLKSTAPRAKITHKGLQDIEDVNGEVASAHEIERLKEREQEEDERRERERLARLRTVQRQRTASVSVPPESPTVPIHSPAIEQQWGAPPPVPPHALLPTTGKTDEVPSGTSGPPSFLQSPDAAITMEPELNLADLINIDEEQEPTRTEQSSAKDPSGDPALNPTSSPADILQSSSSTSIPTGISPFATRQTRAASFDLSSLWNGPKNEPSVTVASAEPPAAPSQAVVEESAGEGSDKDDAMELESVEANDQDFDMFLEENQPESPSELIVTPIPQKDVESLPQVWTGKITMPLDSSVPQETALIGRQVAGRTLAPDSPLWKTLFPSEQLRIEGRVPVTNSVKYLVQMRMNATKELYAAAFVPASPANVEDFKTFCNFLISKSRHGLVFPWGSRPKDYHPGRELYMIPLLQTDPLPEFVELLDDLKLPKTRSRDYLLGIWILNKGKLAPLPGTLAQSAPPTQPSQSVPHLQTPPANLGHNTPPVSQNHFAAIPNQPPVVAPPLTMPPISTLAAEVASLTPEQLQEVIRTLQATSNMLPLTGIPQLPQQPPPFGQNQGFPPHGTTPPIPTRTPPAPLNTQPWIPPPPGTYMNYPPPNVPFQQPPRGLNSPPQVPYERQDYPQEYDRDFRPGPHYSQGNRGSQSWRGNAGNRGGSRGRGRGGGDGYDRDFNSRRSSDSGWPRRHRTDSQGGPPW</sequence>
<dbReference type="InterPro" id="IPR003618">
    <property type="entry name" value="TFIIS_cen_dom"/>
</dbReference>
<name>A0A067TC43_GALM3</name>
<evidence type="ECO:0000256" key="3">
    <source>
        <dbReference type="ARBA" id="ARBA00021616"/>
    </source>
</evidence>
<evidence type="ECO:0000313" key="10">
    <source>
        <dbReference type="Proteomes" id="UP000027222"/>
    </source>
</evidence>
<keyword evidence="5" id="KW-0863">Zinc-finger</keyword>
<dbReference type="Pfam" id="PF00628">
    <property type="entry name" value="PHD"/>
    <property type="match status" value="1"/>
</dbReference>
<dbReference type="OrthoDB" id="436852at2759"/>
<feature type="region of interest" description="Disordered" evidence="7">
    <location>
        <begin position="164"/>
        <end position="278"/>
    </location>
</feature>
<feature type="region of interest" description="Disordered" evidence="7">
    <location>
        <begin position="1"/>
        <end position="47"/>
    </location>
</feature>
<dbReference type="InterPro" id="IPR012921">
    <property type="entry name" value="SPOC_C"/>
</dbReference>
<dbReference type="SMART" id="SM00249">
    <property type="entry name" value="PHD"/>
    <property type="match status" value="1"/>
</dbReference>
<dbReference type="Pfam" id="PF07744">
    <property type="entry name" value="SPOC"/>
    <property type="match status" value="1"/>
</dbReference>
<dbReference type="STRING" id="685588.A0A067TC43"/>
<feature type="region of interest" description="Disordered" evidence="7">
    <location>
        <begin position="890"/>
        <end position="912"/>
    </location>
</feature>
<evidence type="ECO:0000256" key="4">
    <source>
        <dbReference type="ARBA" id="ARBA00022723"/>
    </source>
</evidence>
<feature type="compositionally biased region" description="Polar residues" evidence="7">
    <location>
        <begin position="1072"/>
        <end position="1081"/>
    </location>
</feature>
<dbReference type="HOGENOM" id="CLU_011239_0_0_1"/>
<feature type="compositionally biased region" description="Polar residues" evidence="7">
    <location>
        <begin position="547"/>
        <end position="557"/>
    </location>
</feature>
<comment type="function">
    <text evidence="1">Negative regulator of transcription elongation.</text>
</comment>
<feature type="region of interest" description="Disordered" evidence="7">
    <location>
        <begin position="581"/>
        <end position="623"/>
    </location>
</feature>
<feature type="compositionally biased region" description="Gly residues" evidence="7">
    <location>
        <begin position="1086"/>
        <end position="1100"/>
    </location>
</feature>
<keyword evidence="4" id="KW-0479">Metal-binding</keyword>
<dbReference type="InterPro" id="IPR019786">
    <property type="entry name" value="Zinc_finger_PHD-type_CS"/>
</dbReference>